<dbReference type="NCBIfam" id="TIGR01613">
    <property type="entry name" value="primase_Cterm"/>
    <property type="match status" value="1"/>
</dbReference>
<dbReference type="InterPro" id="IPR006500">
    <property type="entry name" value="Helicase_put_C_phage/plasmid"/>
</dbReference>
<dbReference type="InterPro" id="IPR014015">
    <property type="entry name" value="Helicase_SF3_DNA-vir"/>
</dbReference>
<name>A0ABV7ND86_9SPHN</name>
<reference evidence="7" key="1">
    <citation type="journal article" date="2019" name="Int. J. Syst. Evol. Microbiol.">
        <title>The Global Catalogue of Microorganisms (GCM) 10K type strain sequencing project: providing services to taxonomists for standard genome sequencing and annotation.</title>
        <authorList>
            <consortium name="The Broad Institute Genomics Platform"/>
            <consortium name="The Broad Institute Genome Sequencing Center for Infectious Disease"/>
            <person name="Wu L."/>
            <person name="Ma J."/>
        </authorList>
    </citation>
    <scope>NUCLEOTIDE SEQUENCE [LARGE SCALE GENOMIC DNA]</scope>
    <source>
        <strain evidence="7">CCM 7491</strain>
    </source>
</reference>
<dbReference type="PANTHER" id="PTHR35372">
    <property type="entry name" value="ATP BINDING PROTEIN-RELATED"/>
    <property type="match status" value="1"/>
</dbReference>
<dbReference type="SUPFAM" id="SSF52540">
    <property type="entry name" value="P-loop containing nucleoside triphosphate hydrolases"/>
    <property type="match status" value="1"/>
</dbReference>
<sequence>MQFGPEPIRAAIAGARPPRRKPDEPSEDDVAMAFTKVHGDTLRYDHDAGTWFEWSGQRWQKDGCHRAFTYARTMARKIGGAGKASFAGGVEKFARADPAHAVTSEIWDSDPLLLGTPGGTVDLRDGEYAASRPGDHITKLTGVAPEHGSPVRWLQFLDEATAGDRDLVRFLQQMAGYCLTGLTDEHALFFIYGPGGNGKSVFLNMLNHVLGDYATTAGMDTFTASKSDRHPTDLAMLKGARLVSASKTEEGRAWAEARIKQLTGGDKISARFMRQDFFEFIPAFKLVIVGNHAPVLANVDEAARRRFNIVPFTHKPARPDPMLEQKLKEEAPQILAWAIAGCLDWQRNRLVRPEIVTAATQDYFDDQDLFGQWIADRCDRASGKWEAPTTLYNDWAGYARAAGDEPGTQTAMSSKLKRAGFQRGKVAGIRCYRGLALKTKARAHD</sequence>
<dbReference type="Pfam" id="PF19263">
    <property type="entry name" value="DUF5906"/>
    <property type="match status" value="1"/>
</dbReference>
<keyword evidence="7" id="KW-1185">Reference proteome</keyword>
<dbReference type="InterPro" id="IPR051620">
    <property type="entry name" value="ORF904-like_C"/>
</dbReference>
<dbReference type="SMART" id="SM00885">
    <property type="entry name" value="D5_N"/>
    <property type="match status" value="1"/>
</dbReference>
<keyword evidence="3" id="KW-0067">ATP-binding</keyword>
<feature type="region of interest" description="Disordered" evidence="4">
    <location>
        <begin position="1"/>
        <end position="28"/>
    </location>
</feature>
<dbReference type="InterPro" id="IPR045455">
    <property type="entry name" value="NrS-1_pol-like_helicase"/>
</dbReference>
<protein>
    <submittedName>
        <fullName evidence="6">Phage/plasmid primase, P4 family</fullName>
    </submittedName>
</protein>
<dbReference type="EMBL" id="JBHRVU010000004">
    <property type="protein sequence ID" value="MFC3440752.1"/>
    <property type="molecule type" value="Genomic_DNA"/>
</dbReference>
<evidence type="ECO:0000256" key="1">
    <source>
        <dbReference type="ARBA" id="ARBA00022741"/>
    </source>
</evidence>
<comment type="caution">
    <text evidence="6">The sequence shown here is derived from an EMBL/GenBank/DDBJ whole genome shotgun (WGS) entry which is preliminary data.</text>
</comment>
<evidence type="ECO:0000313" key="7">
    <source>
        <dbReference type="Proteomes" id="UP001595681"/>
    </source>
</evidence>
<dbReference type="PROSITE" id="PS51206">
    <property type="entry name" value="SF3_HELICASE_1"/>
    <property type="match status" value="1"/>
</dbReference>
<dbReference type="PANTHER" id="PTHR35372:SF2">
    <property type="entry name" value="SF3 HELICASE DOMAIN-CONTAINING PROTEIN"/>
    <property type="match status" value="1"/>
</dbReference>
<organism evidence="6 7">
    <name type="scientific">Sphingobium rhizovicinum</name>
    <dbReference type="NCBI Taxonomy" id="432308"/>
    <lineage>
        <taxon>Bacteria</taxon>
        <taxon>Pseudomonadati</taxon>
        <taxon>Pseudomonadota</taxon>
        <taxon>Alphaproteobacteria</taxon>
        <taxon>Sphingomonadales</taxon>
        <taxon>Sphingomonadaceae</taxon>
        <taxon>Sphingobium</taxon>
    </lineage>
</organism>
<feature type="domain" description="SF3 helicase" evidence="5">
    <location>
        <begin position="166"/>
        <end position="325"/>
    </location>
</feature>
<feature type="compositionally biased region" description="Low complexity" evidence="4">
    <location>
        <begin position="1"/>
        <end position="16"/>
    </location>
</feature>
<proteinExistence type="predicted"/>
<evidence type="ECO:0000256" key="2">
    <source>
        <dbReference type="ARBA" id="ARBA00022801"/>
    </source>
</evidence>
<dbReference type="Gene3D" id="3.40.50.300">
    <property type="entry name" value="P-loop containing nucleotide triphosphate hydrolases"/>
    <property type="match status" value="1"/>
</dbReference>
<keyword evidence="1" id="KW-0547">Nucleotide-binding</keyword>
<evidence type="ECO:0000256" key="3">
    <source>
        <dbReference type="ARBA" id="ARBA00022840"/>
    </source>
</evidence>
<dbReference type="InterPro" id="IPR014818">
    <property type="entry name" value="Phage/plasmid_primase_P4_C"/>
</dbReference>
<dbReference type="RefSeq" id="WP_380797675.1">
    <property type="nucleotide sequence ID" value="NZ_JBHRVU010000004.1"/>
</dbReference>
<dbReference type="InterPro" id="IPR027417">
    <property type="entry name" value="P-loop_NTPase"/>
</dbReference>
<accession>A0ABV7ND86</accession>
<dbReference type="NCBIfam" id="NF011296">
    <property type="entry name" value="PRK14709.1"/>
    <property type="match status" value="1"/>
</dbReference>
<keyword evidence="2" id="KW-0378">Hydrolase</keyword>
<gene>
    <name evidence="6" type="ORF">ACFOKF_05980</name>
</gene>
<dbReference type="Pfam" id="PF08706">
    <property type="entry name" value="D5_N"/>
    <property type="match status" value="1"/>
</dbReference>
<evidence type="ECO:0000256" key="4">
    <source>
        <dbReference type="SAM" id="MobiDB-lite"/>
    </source>
</evidence>
<dbReference type="Proteomes" id="UP001595681">
    <property type="component" value="Unassembled WGS sequence"/>
</dbReference>
<evidence type="ECO:0000259" key="5">
    <source>
        <dbReference type="PROSITE" id="PS51206"/>
    </source>
</evidence>
<evidence type="ECO:0000313" key="6">
    <source>
        <dbReference type="EMBL" id="MFC3440752.1"/>
    </source>
</evidence>